<comment type="caution">
    <text evidence="7">The sequence shown here is derived from an EMBL/GenBank/DDBJ whole genome shotgun (WGS) entry which is preliminary data.</text>
</comment>
<accession>A0A8H5ETI1</accession>
<evidence type="ECO:0000256" key="3">
    <source>
        <dbReference type="ARBA" id="ARBA00023122"/>
    </source>
</evidence>
<feature type="compositionally biased region" description="Polar residues" evidence="5">
    <location>
        <begin position="1"/>
        <end position="10"/>
    </location>
</feature>
<dbReference type="InterPro" id="IPR055481">
    <property type="entry name" value="DUF7053"/>
</dbReference>
<proteinExistence type="inferred from homology"/>
<keyword evidence="3 4" id="KW-0129">CBS domain</keyword>
<feature type="region of interest" description="Disordered" evidence="5">
    <location>
        <begin position="376"/>
        <end position="444"/>
    </location>
</feature>
<protein>
    <recommendedName>
        <fullName evidence="6">CBS domain-containing protein</fullName>
    </recommendedName>
</protein>
<dbReference type="InterPro" id="IPR000644">
    <property type="entry name" value="CBS_dom"/>
</dbReference>
<reference evidence="7 8" key="1">
    <citation type="journal article" date="2020" name="ISME J.">
        <title>Uncovering the hidden diversity of litter-decomposition mechanisms in mushroom-forming fungi.</title>
        <authorList>
            <person name="Floudas D."/>
            <person name="Bentzer J."/>
            <person name="Ahren D."/>
            <person name="Johansson T."/>
            <person name="Persson P."/>
            <person name="Tunlid A."/>
        </authorList>
    </citation>
    <scope>NUCLEOTIDE SEQUENCE [LARGE SCALE GENOMIC DNA]</scope>
    <source>
        <strain evidence="7 8">CBS 101986</strain>
    </source>
</reference>
<evidence type="ECO:0000256" key="2">
    <source>
        <dbReference type="ARBA" id="ARBA00022737"/>
    </source>
</evidence>
<dbReference type="GO" id="GO:0019901">
    <property type="term" value="F:protein kinase binding"/>
    <property type="evidence" value="ECO:0007669"/>
    <property type="project" value="TreeGrafter"/>
</dbReference>
<dbReference type="InterPro" id="IPR046342">
    <property type="entry name" value="CBS_dom_sf"/>
</dbReference>
<name>A0A8H5ETI1_9AGAR</name>
<evidence type="ECO:0000256" key="4">
    <source>
        <dbReference type="PROSITE-ProRule" id="PRU00703"/>
    </source>
</evidence>
<keyword evidence="2" id="KW-0677">Repeat</keyword>
<dbReference type="AlphaFoldDB" id="A0A8H5ETI1"/>
<dbReference type="Pfam" id="PF00571">
    <property type="entry name" value="CBS"/>
    <property type="match status" value="2"/>
</dbReference>
<sequence length="604" mass="66815">MSALSPNTSPKVRRKQSTRRRAGSNLPPYNPESANLEKQHREALTSIRNFLSRHSCYDAFPVSFRLLVLDTKLNVQKALQILLFNNIVSAPLWNSDNSTFAGMLTVLDIIHLIQYYYRTASYDYAAENVEHFRLESLRDIEDELGVAQPPLHREYPSSSLLQAATRIIETHARRLPLLDHDTETGHEVIVSVLTQYRLLKFISINCSVEVAALELGIRRLKIGTYVTQPPPDSPHASNPYYPLATATLNTPVFDVVHIFSERSVSAVPIIDEEGIVVNIFETVDVMTLVRMGAYQSLDLTIAEAINQRDSDFDGVVICSPWDSLATLLQLIKQRRTHRLIVTETDASEEVRRGGKRGRLLGIITLSDVLRHLVGKQAAGDAERDDDRRAGPSSNTTFAGRSSPVTGGSGSNSPHLTISGSPKLGVAGSPGMGYRGSPDVDSGVPLSRRVQASKSEVLAVMHDLEKVSRTSPLFVEGSFKADTSAQAAPGFIWYTFKEHVPPMFGIIPSRDIDVRIMWGQLSDGTEGRVFAALGTHLVNRVTVTELPKHEWQSPDQEECVIVEIINVEAFSLFIPYIMSTVKKAHLAMLEGVTAEILKEQNEEAS</sequence>
<feature type="region of interest" description="Disordered" evidence="5">
    <location>
        <begin position="1"/>
        <end position="38"/>
    </location>
</feature>
<feature type="domain" description="CBS" evidence="6">
    <location>
        <begin position="237"/>
        <end position="299"/>
    </location>
</feature>
<keyword evidence="8" id="KW-1185">Reference proteome</keyword>
<dbReference type="OrthoDB" id="286637at2759"/>
<evidence type="ECO:0000259" key="6">
    <source>
        <dbReference type="PROSITE" id="PS51371"/>
    </source>
</evidence>
<dbReference type="GO" id="GO:0031588">
    <property type="term" value="C:nucleotide-activated protein kinase complex"/>
    <property type="evidence" value="ECO:0007669"/>
    <property type="project" value="TreeGrafter"/>
</dbReference>
<feature type="compositionally biased region" description="Basic and acidic residues" evidence="5">
    <location>
        <begin position="380"/>
        <end position="389"/>
    </location>
</feature>
<dbReference type="Pfam" id="PF23155">
    <property type="entry name" value="DUF7053"/>
    <property type="match status" value="1"/>
</dbReference>
<feature type="compositionally biased region" description="Polar residues" evidence="5">
    <location>
        <begin position="391"/>
        <end position="419"/>
    </location>
</feature>
<evidence type="ECO:0000313" key="7">
    <source>
        <dbReference type="EMBL" id="KAF5311831.1"/>
    </source>
</evidence>
<dbReference type="GO" id="GO:0019887">
    <property type="term" value="F:protein kinase regulator activity"/>
    <property type="evidence" value="ECO:0007669"/>
    <property type="project" value="TreeGrafter"/>
</dbReference>
<dbReference type="PANTHER" id="PTHR13780">
    <property type="entry name" value="AMP-ACTIVATED PROTEIN KINASE, GAMMA REGULATORY SUBUNIT"/>
    <property type="match status" value="1"/>
</dbReference>
<dbReference type="GO" id="GO:0005634">
    <property type="term" value="C:nucleus"/>
    <property type="evidence" value="ECO:0007669"/>
    <property type="project" value="TreeGrafter"/>
</dbReference>
<dbReference type="GO" id="GO:0016208">
    <property type="term" value="F:AMP binding"/>
    <property type="evidence" value="ECO:0007669"/>
    <property type="project" value="TreeGrafter"/>
</dbReference>
<gene>
    <name evidence="7" type="ORF">D9619_003208</name>
</gene>
<dbReference type="Proteomes" id="UP000567179">
    <property type="component" value="Unassembled WGS sequence"/>
</dbReference>
<feature type="compositionally biased region" description="Basic residues" evidence="5">
    <location>
        <begin position="11"/>
        <end position="22"/>
    </location>
</feature>
<dbReference type="InterPro" id="IPR050511">
    <property type="entry name" value="AMPK_gamma/SDS23_families"/>
</dbReference>
<dbReference type="SUPFAM" id="SSF54631">
    <property type="entry name" value="CBS-domain pair"/>
    <property type="match status" value="2"/>
</dbReference>
<dbReference type="EMBL" id="JAACJJ010000056">
    <property type="protein sequence ID" value="KAF5311831.1"/>
    <property type="molecule type" value="Genomic_DNA"/>
</dbReference>
<feature type="domain" description="CBS" evidence="6">
    <location>
        <begin position="309"/>
        <end position="382"/>
    </location>
</feature>
<dbReference type="Gene3D" id="3.10.580.10">
    <property type="entry name" value="CBS-domain"/>
    <property type="match status" value="2"/>
</dbReference>
<dbReference type="GO" id="GO:0005737">
    <property type="term" value="C:cytoplasm"/>
    <property type="evidence" value="ECO:0007669"/>
    <property type="project" value="TreeGrafter"/>
</dbReference>
<evidence type="ECO:0000256" key="5">
    <source>
        <dbReference type="SAM" id="MobiDB-lite"/>
    </source>
</evidence>
<dbReference type="PROSITE" id="PS51371">
    <property type="entry name" value="CBS"/>
    <property type="match status" value="2"/>
</dbReference>
<evidence type="ECO:0000313" key="8">
    <source>
        <dbReference type="Proteomes" id="UP000567179"/>
    </source>
</evidence>
<organism evidence="7 8">
    <name type="scientific">Psilocybe cf. subviscida</name>
    <dbReference type="NCBI Taxonomy" id="2480587"/>
    <lineage>
        <taxon>Eukaryota</taxon>
        <taxon>Fungi</taxon>
        <taxon>Dikarya</taxon>
        <taxon>Basidiomycota</taxon>
        <taxon>Agaricomycotina</taxon>
        <taxon>Agaricomycetes</taxon>
        <taxon>Agaricomycetidae</taxon>
        <taxon>Agaricales</taxon>
        <taxon>Agaricineae</taxon>
        <taxon>Strophariaceae</taxon>
        <taxon>Psilocybe</taxon>
    </lineage>
</organism>
<dbReference type="SMART" id="SM00116">
    <property type="entry name" value="CBS"/>
    <property type="match status" value="4"/>
</dbReference>
<evidence type="ECO:0000256" key="1">
    <source>
        <dbReference type="ARBA" id="ARBA00006750"/>
    </source>
</evidence>
<dbReference type="PANTHER" id="PTHR13780:SF35">
    <property type="entry name" value="LD22662P"/>
    <property type="match status" value="1"/>
</dbReference>
<comment type="similarity">
    <text evidence="1">Belongs to the 5'-AMP-activated protein kinase gamma subunit family.</text>
</comment>